<evidence type="ECO:0000313" key="4">
    <source>
        <dbReference type="Proteomes" id="UP001497512"/>
    </source>
</evidence>
<dbReference type="PANTHER" id="PTHR43194">
    <property type="entry name" value="HYDROLASE ALPHA/BETA FOLD FAMILY"/>
    <property type="match status" value="1"/>
</dbReference>
<evidence type="ECO:0000313" key="3">
    <source>
        <dbReference type="EMBL" id="CAK9203297.1"/>
    </source>
</evidence>
<dbReference type="Pfam" id="PF00561">
    <property type="entry name" value="Abhydrolase_1"/>
    <property type="match status" value="1"/>
</dbReference>
<organism evidence="3 4">
    <name type="scientific">Sphagnum troendelagicum</name>
    <dbReference type="NCBI Taxonomy" id="128251"/>
    <lineage>
        <taxon>Eukaryota</taxon>
        <taxon>Viridiplantae</taxon>
        <taxon>Streptophyta</taxon>
        <taxon>Embryophyta</taxon>
        <taxon>Bryophyta</taxon>
        <taxon>Sphagnophytina</taxon>
        <taxon>Sphagnopsida</taxon>
        <taxon>Sphagnales</taxon>
        <taxon>Sphagnaceae</taxon>
        <taxon>Sphagnum</taxon>
    </lineage>
</organism>
<evidence type="ECO:0000259" key="2">
    <source>
        <dbReference type="Pfam" id="PF00561"/>
    </source>
</evidence>
<evidence type="ECO:0000256" key="1">
    <source>
        <dbReference type="SAM" id="MobiDB-lite"/>
    </source>
</evidence>
<dbReference type="SUPFAM" id="SSF53474">
    <property type="entry name" value="alpha/beta-Hydrolases"/>
    <property type="match status" value="1"/>
</dbReference>
<feature type="region of interest" description="Disordered" evidence="1">
    <location>
        <begin position="71"/>
        <end position="93"/>
    </location>
</feature>
<dbReference type="InterPro" id="IPR050228">
    <property type="entry name" value="Carboxylesterase_BioH"/>
</dbReference>
<sequence>MTTFAHWNVRPLDVSVRGNLLINIRTVNSRAGAKKNSRSSFSSSSSSFCSSHSLQRYAKFRSSSASRCSKLHRGGVRPFGQQQQQQQQQQKHWSSEEEVVMAVAMAGCAAAAAHAAPLKLEKVVLTKEHLSLARAEMDKFIEPIQQHPDKREGALPYYLLHKEGEHVYGTVLMFHGFAASTGQMARLAQYLFENGFNVYQPALCGHYYNNPAKYWPKVDLKPKMKEAVQQKLKADPELSAIINSFKTITDLTIEMVNIVEERLAVGDPELFQAISDEDYTETFYKWFESQDLDYLREAEARLKEVHALPGPIFTVGLSMGGAVSLALAAAHPDKIAKTAVFSPLLKVENQQNRVFCILAGPLGAQESGWYPDMPFSLGCFVAVDAFGHFVRSNNNHVNVLAKIPTFVVLTEIDDSADVTAAEKFITGLRSCTGIGGPPHLSSIYPTSENVPHPMVDPTEVSQGTTNRYWTTLYQETFRFLTQGTVHTENLHKLSQDPGLPQVHPQ</sequence>
<dbReference type="Gene3D" id="3.40.50.1820">
    <property type="entry name" value="alpha/beta hydrolase"/>
    <property type="match status" value="2"/>
</dbReference>
<dbReference type="InterPro" id="IPR000073">
    <property type="entry name" value="AB_hydrolase_1"/>
</dbReference>
<dbReference type="Proteomes" id="UP001497512">
    <property type="component" value="Chromosome 14"/>
</dbReference>
<proteinExistence type="predicted"/>
<feature type="compositionally biased region" description="Low complexity" evidence="1">
    <location>
        <begin position="81"/>
        <end position="90"/>
    </location>
</feature>
<feature type="domain" description="AB hydrolase-1" evidence="2">
    <location>
        <begin position="170"/>
        <end position="343"/>
    </location>
</feature>
<reference evidence="3" key="1">
    <citation type="submission" date="2024-02" db="EMBL/GenBank/DDBJ databases">
        <authorList>
            <consortium name="ELIXIR-Norway"/>
            <consortium name="Elixir Norway"/>
        </authorList>
    </citation>
    <scope>NUCLEOTIDE SEQUENCE</scope>
</reference>
<gene>
    <name evidence="3" type="ORF">CSSPTR1EN2_LOCUS6816</name>
</gene>
<accession>A0ABP0TRS7</accession>
<name>A0ABP0TRS7_9BRYO</name>
<dbReference type="EMBL" id="OZ019906">
    <property type="protein sequence ID" value="CAK9203297.1"/>
    <property type="molecule type" value="Genomic_DNA"/>
</dbReference>
<dbReference type="InterPro" id="IPR029058">
    <property type="entry name" value="AB_hydrolase_fold"/>
</dbReference>
<keyword evidence="4" id="KW-1185">Reference proteome</keyword>
<protein>
    <recommendedName>
        <fullName evidence="2">AB hydrolase-1 domain-containing protein</fullName>
    </recommendedName>
</protein>
<dbReference type="PANTHER" id="PTHR43194:SF2">
    <property type="entry name" value="PEROXISOMAL MEMBRANE PROTEIN LPX1"/>
    <property type="match status" value="1"/>
</dbReference>